<reference evidence="5 6" key="1">
    <citation type="submission" date="2023-01" db="EMBL/GenBank/DDBJ databases">
        <title>Analysis of 21 Apiospora genomes using comparative genomics revels a genus with tremendous synthesis potential of carbohydrate active enzymes and secondary metabolites.</title>
        <authorList>
            <person name="Sorensen T."/>
        </authorList>
    </citation>
    <scope>NUCLEOTIDE SEQUENCE [LARGE SCALE GENOMIC DNA]</scope>
    <source>
        <strain evidence="5 6">CBS 20057</strain>
    </source>
</reference>
<dbReference type="EMBL" id="JAQQWI010000004">
    <property type="protein sequence ID" value="KAK8036568.1"/>
    <property type="molecule type" value="Genomic_DNA"/>
</dbReference>
<dbReference type="SUPFAM" id="SSF52540">
    <property type="entry name" value="P-loop containing nucleoside triphosphate hydrolases"/>
    <property type="match status" value="1"/>
</dbReference>
<keyword evidence="1" id="KW-0677">Repeat</keyword>
<dbReference type="InterPro" id="IPR056884">
    <property type="entry name" value="NPHP3-like_N"/>
</dbReference>
<accession>A0ABR1SQF7</accession>
<comment type="caution">
    <text evidence="5">The sequence shown here is derived from an EMBL/GenBank/DDBJ whole genome shotgun (WGS) entry which is preliminary data.</text>
</comment>
<keyword evidence="2" id="KW-0175">Coiled coil</keyword>
<organism evidence="5 6">
    <name type="scientific">Apiospora marii</name>
    <dbReference type="NCBI Taxonomy" id="335849"/>
    <lineage>
        <taxon>Eukaryota</taxon>
        <taxon>Fungi</taxon>
        <taxon>Dikarya</taxon>
        <taxon>Ascomycota</taxon>
        <taxon>Pezizomycotina</taxon>
        <taxon>Sordariomycetes</taxon>
        <taxon>Xylariomycetidae</taxon>
        <taxon>Amphisphaeriales</taxon>
        <taxon>Apiosporaceae</taxon>
        <taxon>Apiospora</taxon>
    </lineage>
</organism>
<dbReference type="InterPro" id="IPR056693">
    <property type="entry name" value="DUF7791"/>
</dbReference>
<evidence type="ECO:0000256" key="1">
    <source>
        <dbReference type="ARBA" id="ARBA00022737"/>
    </source>
</evidence>
<evidence type="ECO:0000256" key="2">
    <source>
        <dbReference type="SAM" id="Coils"/>
    </source>
</evidence>
<dbReference type="Proteomes" id="UP001396898">
    <property type="component" value="Unassembled WGS sequence"/>
</dbReference>
<evidence type="ECO:0000259" key="3">
    <source>
        <dbReference type="Pfam" id="PF24883"/>
    </source>
</evidence>
<dbReference type="InterPro" id="IPR027417">
    <property type="entry name" value="P-loop_NTPase"/>
</dbReference>
<evidence type="ECO:0000259" key="4">
    <source>
        <dbReference type="Pfam" id="PF25053"/>
    </source>
</evidence>
<feature type="domain" description="Nephrocystin 3-like N-terminal" evidence="3">
    <location>
        <begin position="271"/>
        <end position="445"/>
    </location>
</feature>
<protein>
    <recommendedName>
        <fullName evidence="7">NACHT domain-containing protein</fullName>
    </recommendedName>
</protein>
<dbReference type="Gene3D" id="3.40.50.300">
    <property type="entry name" value="P-loop containing nucleotide triphosphate hydrolases"/>
    <property type="match status" value="1"/>
</dbReference>
<dbReference type="Pfam" id="PF24883">
    <property type="entry name" value="NPHP3_N"/>
    <property type="match status" value="1"/>
</dbReference>
<feature type="domain" description="DUF7791" evidence="4">
    <location>
        <begin position="562"/>
        <end position="691"/>
    </location>
</feature>
<evidence type="ECO:0008006" key="7">
    <source>
        <dbReference type="Google" id="ProtNLM"/>
    </source>
</evidence>
<proteinExistence type="predicted"/>
<name>A0ABR1SQF7_9PEZI</name>
<dbReference type="Pfam" id="PF25053">
    <property type="entry name" value="DUF7791"/>
    <property type="match status" value="1"/>
</dbReference>
<gene>
    <name evidence="5" type="ORF">PG991_001705</name>
</gene>
<evidence type="ECO:0000313" key="5">
    <source>
        <dbReference type="EMBL" id="KAK8036568.1"/>
    </source>
</evidence>
<feature type="coiled-coil region" evidence="2">
    <location>
        <begin position="37"/>
        <end position="64"/>
    </location>
</feature>
<dbReference type="PANTHER" id="PTHR10039">
    <property type="entry name" value="AMELOGENIN"/>
    <property type="match status" value="1"/>
</dbReference>
<keyword evidence="6" id="KW-1185">Reference proteome</keyword>
<evidence type="ECO:0000313" key="6">
    <source>
        <dbReference type="Proteomes" id="UP001396898"/>
    </source>
</evidence>
<dbReference type="PANTHER" id="PTHR10039:SF5">
    <property type="entry name" value="NACHT DOMAIN-CONTAINING PROTEIN"/>
    <property type="match status" value="1"/>
</dbReference>
<sequence length="1103" mass="126558">MDPFAAMGAASAIITFLDFGATLVKTAKEIHASASGASKDNADLEDLTKRMEELSLNLKPTKNRSHMTIIERDLMDVCTKCDDLSADLLKVLSDVKPKTPGSKRSNLAATFRTFMNASRLKALGLKLQEYRSLLQIQLGKMTRLVQALIQSSTSMILVLIVTRDELGPKLDDIINTGNILGSDLQSLIRNTKVLRSGVTVKSLEPTALEQVRMLLAQSDQAIEKAGQILILKRLQDETMDLRFSDVPQAHANTLSWIFQDSDTYDEKLKARTAYNLWLRKTASETDKSIFHICGKPGAGKSTLVKYLCTQQATMDGLREWASAKTLVVCRYFAWKPGTTVQNTIKGLERTLLYHILQQAPQLCKVAFESQWQNVKEHHMLEDGYEERRKGLQAIQQSKRTFVDRKFCFFIDGLDEFHEEPEDVVRFLQDWATLGGHNIKICVSSRELFIFRERFKSCLKLTLQDINYEDIALRIEDGLQALEDLETRDDKDEILALGRVLARKSEGVFLWATLTLSTVQESVLSDESAAEIARKIDSLPIELEDVFQYIFDTIKTLRYESDRRMAMMTLQLILEHQRPLRRGFKDLSLIRYSFLDEYDADHRFVHRKQLHYTTEKEVNHRLEKAQKQIQRRCFGLVEVRVSKKLGFVHRAVVEFMTRSRTSQAANEFITGFDVLDFMRQSFVATIKLITPPLDYFEVGSKRPVQDALELCWLDPPTRNGGRNNFLESGILDSVLALSRFQKELIDVLDQSSMLCSDEDPMKEAFIHDVVEIGTSKSQPDHHVTHGLPENASGRYFEACSIADAVLLAICSGANLELVQPALALSRRQYEKSRLSGSMVRQVGLETQLMYALSAIPYNCPEQLTFNILDHLFMGWCQNRRDLPHDEIWGSVCAPTLWQRIVWSGFWSARDGDYDSFTAPLEPIIRIFLLYGAPPDMAFRVSRCRDKHDRRCYWRVRSVGGPFEAIIRRGILHTRLEAYLLVQARNAEIELTLRELVYLWFPHQRARTLQYLIDQSAQRGRPPSVEEVLEMKSHKDLDVDVQNGITHETDYSDTWVPAWKRRPDKYDPDWEEWVEPSNSLEFTGLRCHYGTVPFVPDWQHDISWL</sequence>